<evidence type="ECO:0000256" key="2">
    <source>
        <dbReference type="SAM" id="Phobius"/>
    </source>
</evidence>
<dbReference type="InterPro" id="IPR037185">
    <property type="entry name" value="EmrE-like"/>
</dbReference>
<gene>
    <name evidence="4" type="ORF">EXE63_06550</name>
</gene>
<dbReference type="SUPFAM" id="SSF103481">
    <property type="entry name" value="Multidrug resistance efflux transporter EmrE"/>
    <property type="match status" value="2"/>
</dbReference>
<keyword evidence="2" id="KW-1133">Transmembrane helix</keyword>
<dbReference type="EMBL" id="CP038799">
    <property type="protein sequence ID" value="QIV80587.1"/>
    <property type="molecule type" value="Genomic_DNA"/>
</dbReference>
<keyword evidence="5" id="KW-1185">Reference proteome</keyword>
<comment type="similarity">
    <text evidence="1">Belongs to the EamA transporter family.</text>
</comment>
<dbReference type="AlphaFoldDB" id="A0A6H0S3H1"/>
<proteinExistence type="inferred from homology"/>
<protein>
    <submittedName>
        <fullName evidence="4">EamA family transporter</fullName>
    </submittedName>
</protein>
<evidence type="ECO:0000313" key="4">
    <source>
        <dbReference type="EMBL" id="QIV80587.1"/>
    </source>
</evidence>
<feature type="transmembrane region" description="Helical" evidence="2">
    <location>
        <begin position="142"/>
        <end position="161"/>
    </location>
</feature>
<feature type="transmembrane region" description="Helical" evidence="2">
    <location>
        <begin position="204"/>
        <end position="226"/>
    </location>
</feature>
<dbReference type="Pfam" id="PF00892">
    <property type="entry name" value="EamA"/>
    <property type="match status" value="1"/>
</dbReference>
<keyword evidence="2" id="KW-0812">Transmembrane</keyword>
<keyword evidence="2" id="KW-0472">Membrane</keyword>
<dbReference type="KEGG" id="mfre:EXE63_06550"/>
<dbReference type="RefSeq" id="WP_168141298.1">
    <property type="nucleotide sequence ID" value="NZ_CP038799.1"/>
</dbReference>
<feature type="transmembrane region" description="Helical" evidence="2">
    <location>
        <begin position="232"/>
        <end position="255"/>
    </location>
</feature>
<reference evidence="4 5" key="1">
    <citation type="submission" date="2019-04" db="EMBL/GenBank/DDBJ databases">
        <title>Draft, Whole-Genome Sequence of the Anthracene-degrading Mycobacterium frederiksbergense LB501T, Isolated from a Polycyclic Aromatic Hydrocarbon (PAH)-Contaminated Soil.</title>
        <authorList>
            <person name="Augelletti F."/>
        </authorList>
    </citation>
    <scope>NUCLEOTIDE SEQUENCE [LARGE SCALE GENOMIC DNA]</scope>
    <source>
        <strain evidence="4 5">LB 501T</strain>
    </source>
</reference>
<evidence type="ECO:0000259" key="3">
    <source>
        <dbReference type="Pfam" id="PF00892"/>
    </source>
</evidence>
<feature type="transmembrane region" description="Helical" evidence="2">
    <location>
        <begin position="33"/>
        <end position="51"/>
    </location>
</feature>
<dbReference type="GO" id="GO:0016020">
    <property type="term" value="C:membrane"/>
    <property type="evidence" value="ECO:0007669"/>
    <property type="project" value="InterPro"/>
</dbReference>
<feature type="transmembrane region" description="Helical" evidence="2">
    <location>
        <begin position="173"/>
        <end position="192"/>
    </location>
</feature>
<evidence type="ECO:0000313" key="5">
    <source>
        <dbReference type="Proteomes" id="UP000501849"/>
    </source>
</evidence>
<sequence>MTPIIALAVLFSALLHAIWNSLAHNVNDRLVGFALIGAVDMVGGGLLALLAGFPPAGAWPFIIASAALHVVYNLLLLASYQLGEFSQMYPLARGTSPWIVALVSVVVLGNDLPPTELAGVLAISLGLIGLVFIGGRPGRRDIPALSAALLTGVMIAAYTVVDGLGVREAPLAAYIGWMFLLQGPPIAVLAVIRRRGRLGPALRASAGAGITGGVISLAAYSIVLWAQTSGALAPIAALRETSIIFGALIGAVFLGEKLGGRRAIASAVVLVGVVLISVG</sequence>
<feature type="domain" description="EamA" evidence="3">
    <location>
        <begin position="145"/>
        <end position="277"/>
    </location>
</feature>
<dbReference type="InterPro" id="IPR000620">
    <property type="entry name" value="EamA_dom"/>
</dbReference>
<accession>A0A6H0S3H1</accession>
<feature type="transmembrane region" description="Helical" evidence="2">
    <location>
        <begin position="117"/>
        <end position="135"/>
    </location>
</feature>
<organism evidence="4 5">
    <name type="scientific">Mycolicibacterium frederiksbergense</name>
    <dbReference type="NCBI Taxonomy" id="117567"/>
    <lineage>
        <taxon>Bacteria</taxon>
        <taxon>Bacillati</taxon>
        <taxon>Actinomycetota</taxon>
        <taxon>Actinomycetes</taxon>
        <taxon>Mycobacteriales</taxon>
        <taxon>Mycobacteriaceae</taxon>
        <taxon>Mycolicibacterium</taxon>
    </lineage>
</organism>
<dbReference type="Proteomes" id="UP000501849">
    <property type="component" value="Chromosome"/>
</dbReference>
<evidence type="ECO:0000256" key="1">
    <source>
        <dbReference type="ARBA" id="ARBA00007362"/>
    </source>
</evidence>
<feature type="transmembrane region" description="Helical" evidence="2">
    <location>
        <begin position="58"/>
        <end position="80"/>
    </location>
</feature>
<name>A0A6H0S3H1_9MYCO</name>
<dbReference type="Gene3D" id="1.10.3730.20">
    <property type="match status" value="1"/>
</dbReference>